<dbReference type="Proteomes" id="UP000194221">
    <property type="component" value="Unassembled WGS sequence"/>
</dbReference>
<dbReference type="GO" id="GO:0004812">
    <property type="term" value="F:aminoacyl-tRNA ligase activity"/>
    <property type="evidence" value="ECO:0007669"/>
    <property type="project" value="UniProtKB-KW"/>
</dbReference>
<dbReference type="Pfam" id="PF20113">
    <property type="entry name" value="DUF6503"/>
    <property type="match status" value="1"/>
</dbReference>
<proteinExistence type="predicted"/>
<keyword evidence="1" id="KW-0436">Ligase</keyword>
<keyword evidence="1" id="KW-0030">Aminoacyl-tRNA synthetase</keyword>
<organism evidence="1 2">
    <name type="scientific">Tenacibaculum holothuriorum</name>
    <dbReference type="NCBI Taxonomy" id="1635173"/>
    <lineage>
        <taxon>Bacteria</taxon>
        <taxon>Pseudomonadati</taxon>
        <taxon>Bacteroidota</taxon>
        <taxon>Flavobacteriia</taxon>
        <taxon>Flavobacteriales</taxon>
        <taxon>Flavobacteriaceae</taxon>
        <taxon>Tenacibaculum</taxon>
    </lineage>
</organism>
<reference evidence="1 2" key="1">
    <citation type="submission" date="2015-03" db="EMBL/GenBank/DDBJ databases">
        <title>Genome sequence of Tenacibaculum sp. S2-2, isolated from intestinal microbiota of sea cucumber, Apostichopus japonicas.</title>
        <authorList>
            <person name="Shao Z."/>
            <person name="Wang L."/>
            <person name="Li X."/>
        </authorList>
    </citation>
    <scope>NUCLEOTIDE SEQUENCE [LARGE SCALE GENOMIC DNA]</scope>
    <source>
        <strain evidence="1 2">S2-2</strain>
    </source>
</reference>
<dbReference type="AlphaFoldDB" id="A0A1Y2PGT0"/>
<gene>
    <name evidence="1" type="ORF">WH52_04285</name>
</gene>
<dbReference type="OrthoDB" id="1489248at2"/>
<keyword evidence="2" id="KW-1185">Reference proteome</keyword>
<name>A0A1Y2PGT0_9FLAO</name>
<evidence type="ECO:0000313" key="2">
    <source>
        <dbReference type="Proteomes" id="UP000194221"/>
    </source>
</evidence>
<evidence type="ECO:0000313" key="1">
    <source>
        <dbReference type="EMBL" id="OSY88888.1"/>
    </source>
</evidence>
<dbReference type="RefSeq" id="WP_086029696.1">
    <property type="nucleotide sequence ID" value="NZ_LAPZ01000002.1"/>
</dbReference>
<dbReference type="InParanoid" id="A0A1Y2PGT0"/>
<accession>A0A1Y2PGT0</accession>
<dbReference type="STRING" id="1635173.WH52_04285"/>
<sequence>MKKLLILLISIVSVQSYTQELTGKQLLDKAIQHHDPNGNWKTFNGTLFVTMETPKRPNRDSEIQINLPEEYFYIKATRGENTTEYTLNKENCSISFNRKTPTETEKKEHKLSCKRANLYKNYYTYLYGLPMKLKDNGTIIHDKVERKTFKGKEYLVLKVTYDQKVGSDTWYFYFNPKTYAMEVYQFFKDKPNSGEYILLTGEEAINGIKMPKNRAWYYNKNDGYLGTDILKNK</sequence>
<dbReference type="InterPro" id="IPR045444">
    <property type="entry name" value="DUF6503"/>
</dbReference>
<dbReference type="EMBL" id="LAPZ01000002">
    <property type="protein sequence ID" value="OSY88888.1"/>
    <property type="molecule type" value="Genomic_DNA"/>
</dbReference>
<protein>
    <submittedName>
        <fullName evidence="1">Aspartyl-tRNA synthetase</fullName>
    </submittedName>
</protein>
<comment type="caution">
    <text evidence="1">The sequence shown here is derived from an EMBL/GenBank/DDBJ whole genome shotgun (WGS) entry which is preliminary data.</text>
</comment>